<keyword evidence="1" id="KW-0472">Membrane</keyword>
<proteinExistence type="predicted"/>
<keyword evidence="2" id="KW-0732">Signal</keyword>
<keyword evidence="1" id="KW-1133">Transmembrane helix</keyword>
<accession>A0A1V5SEM4</accession>
<name>A0A1V5SEM4_9BACT</name>
<evidence type="ECO:0008006" key="4">
    <source>
        <dbReference type="Google" id="ProtNLM"/>
    </source>
</evidence>
<evidence type="ECO:0000256" key="1">
    <source>
        <dbReference type="SAM" id="Phobius"/>
    </source>
</evidence>
<dbReference type="EMBL" id="MWBO01000017">
    <property type="protein sequence ID" value="OQA52915.1"/>
    <property type="molecule type" value="Genomic_DNA"/>
</dbReference>
<keyword evidence="1" id="KW-0812">Transmembrane</keyword>
<comment type="caution">
    <text evidence="3">The sequence shown here is derived from an EMBL/GenBank/DDBJ whole genome shotgun (WGS) entry which is preliminary data.</text>
</comment>
<feature type="chain" id="PRO_5011963213" description="TPM domain-containing protein" evidence="2">
    <location>
        <begin position="20"/>
        <end position="211"/>
    </location>
</feature>
<protein>
    <recommendedName>
        <fullName evidence="4">TPM domain-containing protein</fullName>
    </recommendedName>
</protein>
<feature type="signal peptide" evidence="2">
    <location>
        <begin position="1"/>
        <end position="19"/>
    </location>
</feature>
<sequence length="211" mass="22978">MRKLSVFVLLLLCSMPLTVIPGCSGDDAVQDTNEPPCNCLLDVKSDGDNTVVSLDGTVLSESELAELAVLSAKSHESIFFVVDTISDAPEGEANTEAQFRAGNYFCKMHWDKHYVGSCIRRDTWHLNLLISDTRTGREVFNSHLCGWWQNGPQFGIYNSANGFCKTTRGGFTAVKNAIQEAIQRSVPWMPYVAAATIAYVAAAIAVPALAI</sequence>
<organism evidence="3">
    <name type="scientific">candidate division WS2 bacterium ADurb.Bin280</name>
    <dbReference type="NCBI Taxonomy" id="1852829"/>
    <lineage>
        <taxon>Bacteria</taxon>
        <taxon>candidate division WS2</taxon>
    </lineage>
</organism>
<evidence type="ECO:0000313" key="3">
    <source>
        <dbReference type="EMBL" id="OQA52915.1"/>
    </source>
</evidence>
<feature type="transmembrane region" description="Helical" evidence="1">
    <location>
        <begin position="188"/>
        <end position="210"/>
    </location>
</feature>
<gene>
    <name evidence="3" type="ORF">BWY43_00286</name>
</gene>
<evidence type="ECO:0000256" key="2">
    <source>
        <dbReference type="SAM" id="SignalP"/>
    </source>
</evidence>
<dbReference type="AlphaFoldDB" id="A0A1V5SEM4"/>
<reference evidence="3" key="1">
    <citation type="submission" date="2017-02" db="EMBL/GenBank/DDBJ databases">
        <title>Delving into the versatile metabolic prowess of the omnipresent phylum Bacteroidetes.</title>
        <authorList>
            <person name="Nobu M.K."/>
            <person name="Mei R."/>
            <person name="Narihiro T."/>
            <person name="Kuroda K."/>
            <person name="Liu W.-T."/>
        </authorList>
    </citation>
    <scope>NUCLEOTIDE SEQUENCE</scope>
    <source>
        <strain evidence="3">ADurb.Bin280</strain>
    </source>
</reference>
<dbReference type="Proteomes" id="UP000485367">
    <property type="component" value="Unassembled WGS sequence"/>
</dbReference>